<sequence length="132" mass="13891">MAKQKRKLGLKKPQEKPEVEVEIINANMLIIQAVETGSFPAETLGVGSSPAETLGAPLCGKSIPGEATSGLSASEKTVIPMDIPDSTPPKEAATQLTEAPQVEASPIGNRFSVLADIDEVTNESDFSEENVE</sequence>
<dbReference type="EMBL" id="OX459121">
    <property type="protein sequence ID" value="CAI9102624.1"/>
    <property type="molecule type" value="Genomic_DNA"/>
</dbReference>
<proteinExistence type="predicted"/>
<evidence type="ECO:0000256" key="1">
    <source>
        <dbReference type="SAM" id="MobiDB-lite"/>
    </source>
</evidence>
<name>A0AAV1D6M2_OLDCO</name>
<reference evidence="2" key="1">
    <citation type="submission" date="2023-03" db="EMBL/GenBank/DDBJ databases">
        <authorList>
            <person name="Julca I."/>
        </authorList>
    </citation>
    <scope>NUCLEOTIDE SEQUENCE</scope>
</reference>
<dbReference type="AlphaFoldDB" id="A0AAV1D6M2"/>
<dbReference type="Proteomes" id="UP001161247">
    <property type="component" value="Chromosome 4"/>
</dbReference>
<gene>
    <name evidence="2" type="ORF">OLC1_LOCUS11943</name>
</gene>
<organism evidence="2 3">
    <name type="scientific">Oldenlandia corymbosa var. corymbosa</name>
    <dbReference type="NCBI Taxonomy" id="529605"/>
    <lineage>
        <taxon>Eukaryota</taxon>
        <taxon>Viridiplantae</taxon>
        <taxon>Streptophyta</taxon>
        <taxon>Embryophyta</taxon>
        <taxon>Tracheophyta</taxon>
        <taxon>Spermatophyta</taxon>
        <taxon>Magnoliopsida</taxon>
        <taxon>eudicotyledons</taxon>
        <taxon>Gunneridae</taxon>
        <taxon>Pentapetalae</taxon>
        <taxon>asterids</taxon>
        <taxon>lamiids</taxon>
        <taxon>Gentianales</taxon>
        <taxon>Rubiaceae</taxon>
        <taxon>Rubioideae</taxon>
        <taxon>Spermacoceae</taxon>
        <taxon>Hedyotis-Oldenlandia complex</taxon>
        <taxon>Oldenlandia</taxon>
    </lineage>
</organism>
<accession>A0AAV1D6M2</accession>
<keyword evidence="3" id="KW-1185">Reference proteome</keyword>
<evidence type="ECO:0000313" key="3">
    <source>
        <dbReference type="Proteomes" id="UP001161247"/>
    </source>
</evidence>
<protein>
    <submittedName>
        <fullName evidence="2">OLC1v1000921C1</fullName>
    </submittedName>
</protein>
<evidence type="ECO:0000313" key="2">
    <source>
        <dbReference type="EMBL" id="CAI9102624.1"/>
    </source>
</evidence>
<feature type="region of interest" description="Disordered" evidence="1">
    <location>
        <begin position="83"/>
        <end position="110"/>
    </location>
</feature>